<keyword evidence="4" id="KW-1185">Reference proteome</keyword>
<dbReference type="InterPro" id="IPR036388">
    <property type="entry name" value="WH-like_DNA-bd_sf"/>
</dbReference>
<gene>
    <name evidence="3" type="ORF">PHA72_10820</name>
</gene>
<dbReference type="GO" id="GO:0003677">
    <property type="term" value="F:DNA binding"/>
    <property type="evidence" value="ECO:0007669"/>
    <property type="project" value="UniProtKB-KW"/>
</dbReference>
<dbReference type="GO" id="GO:0006355">
    <property type="term" value="P:regulation of DNA-templated transcription"/>
    <property type="evidence" value="ECO:0007669"/>
    <property type="project" value="InterPro"/>
</dbReference>
<dbReference type="InterPro" id="IPR016032">
    <property type="entry name" value="Sig_transdc_resp-reg_C-effctor"/>
</dbReference>
<keyword evidence="1" id="KW-0238">DNA-binding</keyword>
<dbReference type="SMART" id="SM00421">
    <property type="entry name" value="HTH_LUXR"/>
    <property type="match status" value="1"/>
</dbReference>
<dbReference type="Pfam" id="PF00196">
    <property type="entry name" value="GerE"/>
    <property type="match status" value="1"/>
</dbReference>
<protein>
    <submittedName>
        <fullName evidence="3">LuxR C-terminal-related transcriptional regulator</fullName>
    </submittedName>
</protein>
<evidence type="ECO:0000313" key="4">
    <source>
        <dbReference type="Proteomes" id="UP001210538"/>
    </source>
</evidence>
<evidence type="ECO:0000256" key="1">
    <source>
        <dbReference type="ARBA" id="ARBA00023125"/>
    </source>
</evidence>
<proteinExistence type="predicted"/>
<accession>A0AAX3LIC6</accession>
<dbReference type="Gene3D" id="1.10.10.10">
    <property type="entry name" value="Winged helix-like DNA-binding domain superfamily/Winged helix DNA-binding domain"/>
    <property type="match status" value="1"/>
</dbReference>
<evidence type="ECO:0000313" key="3">
    <source>
        <dbReference type="EMBL" id="WCE15316.1"/>
    </source>
</evidence>
<dbReference type="SUPFAM" id="SSF46894">
    <property type="entry name" value="C-terminal effector domain of the bipartite response regulators"/>
    <property type="match status" value="1"/>
</dbReference>
<name>A0AAX3LIC6_9ENTR</name>
<dbReference type="Proteomes" id="UP001210538">
    <property type="component" value="Chromosome"/>
</dbReference>
<dbReference type="CDD" id="cd06170">
    <property type="entry name" value="LuxR_C_like"/>
    <property type="match status" value="1"/>
</dbReference>
<organism evidence="3 4">
    <name type="scientific">Enterobacter ludwigii</name>
    <dbReference type="NCBI Taxonomy" id="299767"/>
    <lineage>
        <taxon>Bacteria</taxon>
        <taxon>Pseudomonadati</taxon>
        <taxon>Pseudomonadota</taxon>
        <taxon>Gammaproteobacteria</taxon>
        <taxon>Enterobacterales</taxon>
        <taxon>Enterobacteriaceae</taxon>
        <taxon>Enterobacter</taxon>
        <taxon>Enterobacter cloacae complex</taxon>
    </lineage>
</organism>
<dbReference type="PROSITE" id="PS50043">
    <property type="entry name" value="HTH_LUXR_2"/>
    <property type="match status" value="1"/>
</dbReference>
<reference evidence="3 4" key="1">
    <citation type="submission" date="2023-01" db="EMBL/GenBank/DDBJ databases">
        <title>Genome sequence resource and annotation of Enterobacter ludwigii, an economically important pathogen of seedling wilt with strawberry.</title>
        <authorList>
            <person name="Xie Y."/>
        </authorList>
    </citation>
    <scope>NUCLEOTIDE SEQUENCE [LARGE SCALE GENOMIC DNA]</scope>
    <source>
        <strain evidence="3 4">CM-TZ4</strain>
    </source>
</reference>
<dbReference type="RefSeq" id="WP_059305560.1">
    <property type="nucleotide sequence ID" value="NZ_CP076536.1"/>
</dbReference>
<dbReference type="InterPro" id="IPR000792">
    <property type="entry name" value="Tscrpt_reg_LuxR_C"/>
</dbReference>
<sequence length="220" mass="25419">MLNILISETDSLFQSGLQYFFMDFFWRNFNDCIHFDYEMTPHNVSTADIIVLSLCQGETLTCFPELQSRQKGIVIGWVDDEQRSTASQSCYQDIIFISRRASLDMIGETVGCAWRKAQLKGHVLQKTSCFDCEHKILSPQQIRIVMNLYKGLSVMQTADALQIGYKTVFAHKYMIMQKFNLRSDYELIALLNRMVKKNGTPNIFRDSVRQGLQDRPCLEA</sequence>
<dbReference type="AlphaFoldDB" id="A0AAX3LIC6"/>
<feature type="domain" description="HTH luxR-type" evidence="2">
    <location>
        <begin position="130"/>
        <end position="195"/>
    </location>
</feature>
<dbReference type="EMBL" id="CP116347">
    <property type="protein sequence ID" value="WCE15316.1"/>
    <property type="molecule type" value="Genomic_DNA"/>
</dbReference>
<evidence type="ECO:0000259" key="2">
    <source>
        <dbReference type="PROSITE" id="PS50043"/>
    </source>
</evidence>